<protein>
    <submittedName>
        <fullName evidence="4">Uncharacterized protein</fullName>
    </submittedName>
</protein>
<sequence>MGRFNQLFLWGLMMVSASVQAANECRVQYKYKNSTGNETTKTVNINAGETKTLNIDRLVYLKNLKTREVNAWVNNYQVKLGKNVVDPANGFHLARVRLKKVKCLSSNPQQPIDLVVQQFKNAGKSASFIARHLKNSLRQNERQIASLLKNVRFTTQQIVIALKSAGYSHLAVGNVLKSVLKVGAKTAAIVLKGAGYSLINVADVLKVVFRQTEQRVAYWLKQADYTQREVSFFLLRHALMAAHVYFTTMINLYNASADFVVGAAKQANRGATEVAKALSDVYRLSTSRIESILRRAGYSLVDIGEALEQFAESDNSSTKSNSRRPKNQPVNCPKGKRMVNGRCI</sequence>
<keyword evidence="5" id="KW-1185">Reference proteome</keyword>
<evidence type="ECO:0000256" key="2">
    <source>
        <dbReference type="SAM" id="MobiDB-lite"/>
    </source>
</evidence>
<evidence type="ECO:0000256" key="3">
    <source>
        <dbReference type="SAM" id="SignalP"/>
    </source>
</evidence>
<evidence type="ECO:0000313" key="5">
    <source>
        <dbReference type="Proteomes" id="UP000317839"/>
    </source>
</evidence>
<feature type="compositionally biased region" description="Basic residues" evidence="2">
    <location>
        <begin position="334"/>
        <end position="344"/>
    </location>
</feature>
<dbReference type="RefSeq" id="WP_142941699.1">
    <property type="nucleotide sequence ID" value="NZ_VIKR01000002.1"/>
</dbReference>
<organism evidence="4 5">
    <name type="scientific">Aliikangiella marina</name>
    <dbReference type="NCBI Taxonomy" id="1712262"/>
    <lineage>
        <taxon>Bacteria</taxon>
        <taxon>Pseudomonadati</taxon>
        <taxon>Pseudomonadota</taxon>
        <taxon>Gammaproteobacteria</taxon>
        <taxon>Oceanospirillales</taxon>
        <taxon>Pleioneaceae</taxon>
        <taxon>Aliikangiella</taxon>
    </lineage>
</organism>
<name>A0A545TCX9_9GAMM</name>
<gene>
    <name evidence="4" type="ORF">FLL45_09070</name>
</gene>
<reference evidence="4 5" key="1">
    <citation type="submission" date="2019-06" db="EMBL/GenBank/DDBJ databases">
        <title>Draft genome of Aliikangiella marina GYP-15.</title>
        <authorList>
            <person name="Wang G."/>
        </authorList>
    </citation>
    <scope>NUCLEOTIDE SEQUENCE [LARGE SCALE GENOMIC DNA]</scope>
    <source>
        <strain evidence="4 5">GYP-15</strain>
    </source>
</reference>
<dbReference type="Proteomes" id="UP000317839">
    <property type="component" value="Unassembled WGS sequence"/>
</dbReference>
<keyword evidence="1" id="KW-0175">Coiled coil</keyword>
<evidence type="ECO:0000313" key="4">
    <source>
        <dbReference type="EMBL" id="TQV75082.1"/>
    </source>
</evidence>
<accession>A0A545TCX9</accession>
<feature type="coiled-coil region" evidence="1">
    <location>
        <begin position="130"/>
        <end position="157"/>
    </location>
</feature>
<keyword evidence="3" id="KW-0732">Signal</keyword>
<evidence type="ECO:0000256" key="1">
    <source>
        <dbReference type="SAM" id="Coils"/>
    </source>
</evidence>
<comment type="caution">
    <text evidence="4">The sequence shown here is derived from an EMBL/GenBank/DDBJ whole genome shotgun (WGS) entry which is preliminary data.</text>
</comment>
<proteinExistence type="predicted"/>
<feature type="signal peptide" evidence="3">
    <location>
        <begin position="1"/>
        <end position="21"/>
    </location>
</feature>
<dbReference type="AlphaFoldDB" id="A0A545TCX9"/>
<feature type="region of interest" description="Disordered" evidence="2">
    <location>
        <begin position="312"/>
        <end position="344"/>
    </location>
</feature>
<feature type="chain" id="PRO_5022105317" evidence="3">
    <location>
        <begin position="22"/>
        <end position="344"/>
    </location>
</feature>
<dbReference type="EMBL" id="VIKR01000002">
    <property type="protein sequence ID" value="TQV75082.1"/>
    <property type="molecule type" value="Genomic_DNA"/>
</dbReference>